<gene>
    <name evidence="2" type="ORF">PHACADRAFT_257457</name>
</gene>
<dbReference type="HOGENOM" id="CLU_549939_0_0_1"/>
<dbReference type="OrthoDB" id="25503at2759"/>
<evidence type="ECO:0000256" key="1">
    <source>
        <dbReference type="SAM" id="MobiDB-lite"/>
    </source>
</evidence>
<dbReference type="KEGG" id="pco:PHACADRAFT_257457"/>
<dbReference type="GeneID" id="18916860"/>
<accession>K5W4T2</accession>
<organism evidence="2 3">
    <name type="scientific">Phanerochaete carnosa (strain HHB-10118-sp)</name>
    <name type="common">White-rot fungus</name>
    <name type="synonym">Peniophora carnosa</name>
    <dbReference type="NCBI Taxonomy" id="650164"/>
    <lineage>
        <taxon>Eukaryota</taxon>
        <taxon>Fungi</taxon>
        <taxon>Dikarya</taxon>
        <taxon>Basidiomycota</taxon>
        <taxon>Agaricomycotina</taxon>
        <taxon>Agaricomycetes</taxon>
        <taxon>Polyporales</taxon>
        <taxon>Phanerochaetaceae</taxon>
        <taxon>Phanerochaete</taxon>
    </lineage>
</organism>
<keyword evidence="3" id="KW-1185">Reference proteome</keyword>
<evidence type="ECO:0000313" key="3">
    <source>
        <dbReference type="Proteomes" id="UP000008370"/>
    </source>
</evidence>
<dbReference type="RefSeq" id="XP_007396656.1">
    <property type="nucleotide sequence ID" value="XM_007396594.1"/>
</dbReference>
<feature type="region of interest" description="Disordered" evidence="1">
    <location>
        <begin position="473"/>
        <end position="496"/>
    </location>
</feature>
<protein>
    <submittedName>
        <fullName evidence="2">Uncharacterized protein</fullName>
    </submittedName>
</protein>
<name>K5W4T2_PHACS</name>
<sequence length="496" mass="55403">MCISANFGQHEFTLDYCHFTENYFSQRRRKFCHDATSLPMEIVTMIATFAAPAAKNDTKILGKYAMVCSTWEKVCRPSMYERIHIWSVVQLHRLHTIFRSPSVQHLPREVCVGGEVTRSVTAPSLALVLSSLGHCLQRSRYIDWSKTRAGTNVAVHIREAPPRIEAAISALLRPLRNLGSLHLDRIEFQTLTQLFRIIRGLPRVRDVQLEHVEVQKAPGRSYWPPSLILTELQVLRIIDCSIPAPAIPALVSLGIRGTPSSNSILQRRRTLNGISLRDDDEHAMLQIAQALGHLHTLPGDYAGHGRVRCIFDLGGGGEDQVAEYMSVSCNRLSIGVEVTQMQESNISRIKAVTISPSLREHAFARKKDQKLTLAFLDTSLADISRQVNPPLTFQCQLRGWKINISNRMPLLYAQGRVTDVLVADNRHAHFDPLQYSLTFFPDLSYQHAFHSDSSELVSWMATLLPASHTSTALPDDVTTVSPTPTVSAPAPHFASA</sequence>
<dbReference type="Proteomes" id="UP000008370">
    <property type="component" value="Unassembled WGS sequence"/>
</dbReference>
<dbReference type="EMBL" id="JH930473">
    <property type="protein sequence ID" value="EKM53949.1"/>
    <property type="molecule type" value="Genomic_DNA"/>
</dbReference>
<reference evidence="2 3" key="1">
    <citation type="journal article" date="2012" name="BMC Genomics">
        <title>Comparative genomics of the white-rot fungi, Phanerochaete carnosa and P. chrysosporium, to elucidate the genetic basis of the distinct wood types they colonize.</title>
        <authorList>
            <person name="Suzuki H."/>
            <person name="MacDonald J."/>
            <person name="Syed K."/>
            <person name="Salamov A."/>
            <person name="Hori C."/>
            <person name="Aerts A."/>
            <person name="Henrissat B."/>
            <person name="Wiebenga A."/>
            <person name="vanKuyk P.A."/>
            <person name="Barry K."/>
            <person name="Lindquist E."/>
            <person name="LaButti K."/>
            <person name="Lapidus A."/>
            <person name="Lucas S."/>
            <person name="Coutinho P."/>
            <person name="Gong Y."/>
            <person name="Samejima M."/>
            <person name="Mahadevan R."/>
            <person name="Abou-Zaid M."/>
            <person name="de Vries R.P."/>
            <person name="Igarashi K."/>
            <person name="Yadav J.S."/>
            <person name="Grigoriev I.V."/>
            <person name="Master E.R."/>
        </authorList>
    </citation>
    <scope>NUCLEOTIDE SEQUENCE [LARGE SCALE GENOMIC DNA]</scope>
    <source>
        <strain evidence="2 3">HHB-10118-sp</strain>
    </source>
</reference>
<dbReference type="InParanoid" id="K5W4T2"/>
<feature type="compositionally biased region" description="Low complexity" evidence="1">
    <location>
        <begin position="474"/>
        <end position="496"/>
    </location>
</feature>
<evidence type="ECO:0000313" key="2">
    <source>
        <dbReference type="EMBL" id="EKM53949.1"/>
    </source>
</evidence>
<dbReference type="AlphaFoldDB" id="K5W4T2"/>
<proteinExistence type="predicted"/>